<dbReference type="Gene3D" id="1.25.10.10">
    <property type="entry name" value="Leucine-rich Repeat Variant"/>
    <property type="match status" value="1"/>
</dbReference>
<dbReference type="InterPro" id="IPR045478">
    <property type="entry name" value="Exportin-5_C"/>
</dbReference>
<sequence length="178" mass="20010">MTMSDAERFALLGEGNPKLPKGPLTFTDGSQFDKYKEGSAEINESDIRNWLKGIRDSSFLLKHKGLAFPALQICIEAFTWTDSEAVTKVSSFCAPVILLTIATNNAELREFVSKDLFYVIIKGLELESNAVISADLIGLCREIFMYLRDRDPAPRQGNYYCPCYFNALDKVLSLKSYI</sequence>
<reference evidence="2" key="1">
    <citation type="journal article" date="2023" name="Plant Biotechnol. J.">
        <title>Chromosome-level wild Hevea brasiliensis genome provides new tools for genomic-assisted breeding and valuable loci to elevate rubber yield.</title>
        <authorList>
            <person name="Cheng H."/>
            <person name="Song X."/>
            <person name="Hu Y."/>
            <person name="Wu T."/>
            <person name="Yang Q."/>
            <person name="An Z."/>
            <person name="Feng S."/>
            <person name="Deng Z."/>
            <person name="Wu W."/>
            <person name="Zeng X."/>
            <person name="Tu M."/>
            <person name="Wang X."/>
            <person name="Huang H."/>
        </authorList>
    </citation>
    <scope>NUCLEOTIDE SEQUENCE</scope>
    <source>
        <strain evidence="2">MT/VB/25A 57/8</strain>
    </source>
</reference>
<name>A0ABQ9MIN8_HEVBR</name>
<dbReference type="EMBL" id="JARPOI010000005">
    <property type="protein sequence ID" value="KAJ9180164.1"/>
    <property type="molecule type" value="Genomic_DNA"/>
</dbReference>
<evidence type="ECO:0000259" key="1">
    <source>
        <dbReference type="Pfam" id="PF19273"/>
    </source>
</evidence>
<keyword evidence="3" id="KW-1185">Reference proteome</keyword>
<organism evidence="2 3">
    <name type="scientific">Hevea brasiliensis</name>
    <name type="common">Para rubber tree</name>
    <name type="synonym">Siphonia brasiliensis</name>
    <dbReference type="NCBI Taxonomy" id="3981"/>
    <lineage>
        <taxon>Eukaryota</taxon>
        <taxon>Viridiplantae</taxon>
        <taxon>Streptophyta</taxon>
        <taxon>Embryophyta</taxon>
        <taxon>Tracheophyta</taxon>
        <taxon>Spermatophyta</taxon>
        <taxon>Magnoliopsida</taxon>
        <taxon>eudicotyledons</taxon>
        <taxon>Gunneridae</taxon>
        <taxon>Pentapetalae</taxon>
        <taxon>rosids</taxon>
        <taxon>fabids</taxon>
        <taxon>Malpighiales</taxon>
        <taxon>Euphorbiaceae</taxon>
        <taxon>Crotonoideae</taxon>
        <taxon>Micrandreae</taxon>
        <taxon>Hevea</taxon>
    </lineage>
</organism>
<accession>A0ABQ9MIN8</accession>
<proteinExistence type="predicted"/>
<dbReference type="Pfam" id="PF19273">
    <property type="entry name" value="Exportin-5"/>
    <property type="match status" value="1"/>
</dbReference>
<evidence type="ECO:0000313" key="3">
    <source>
        <dbReference type="Proteomes" id="UP001174677"/>
    </source>
</evidence>
<comment type="caution">
    <text evidence="2">The sequence shown here is derived from an EMBL/GenBank/DDBJ whole genome shotgun (WGS) entry which is preliminary data.</text>
</comment>
<feature type="domain" description="Exportin-5 C-terminal" evidence="1">
    <location>
        <begin position="58"/>
        <end position="156"/>
    </location>
</feature>
<dbReference type="InterPro" id="IPR011989">
    <property type="entry name" value="ARM-like"/>
</dbReference>
<protein>
    <recommendedName>
        <fullName evidence="1">Exportin-5 C-terminal domain-containing protein</fullName>
    </recommendedName>
</protein>
<evidence type="ECO:0000313" key="2">
    <source>
        <dbReference type="EMBL" id="KAJ9180164.1"/>
    </source>
</evidence>
<dbReference type="Proteomes" id="UP001174677">
    <property type="component" value="Chromosome 5"/>
</dbReference>
<gene>
    <name evidence="2" type="ORF">P3X46_008442</name>
</gene>